<dbReference type="Gene3D" id="3.40.50.1820">
    <property type="entry name" value="alpha/beta hydrolase"/>
    <property type="match status" value="1"/>
</dbReference>
<dbReference type="AlphaFoldDB" id="A0A930W528"/>
<gene>
    <name evidence="2" type="ORF">HXK23_04390</name>
</gene>
<proteinExistence type="predicted"/>
<feature type="non-terminal residue" evidence="2">
    <location>
        <position position="146"/>
    </location>
</feature>
<accession>A0A930W528</accession>
<dbReference type="InterPro" id="IPR029058">
    <property type="entry name" value="AB_hydrolase_fold"/>
</dbReference>
<reference evidence="2" key="1">
    <citation type="submission" date="2020-04" db="EMBL/GenBank/DDBJ databases">
        <title>Deep metagenomics examines the oral microbiome during advanced dental caries in children, revealing novel taxa and co-occurrences with host molecules.</title>
        <authorList>
            <person name="Baker J.L."/>
            <person name="Morton J.T."/>
            <person name="Dinis M."/>
            <person name="Alvarez R."/>
            <person name="Tran N.C."/>
            <person name="Knight R."/>
            <person name="Edlund A."/>
        </authorList>
    </citation>
    <scope>NUCLEOTIDE SEQUENCE</scope>
    <source>
        <strain evidence="2">JCVI_22A_bin.2</strain>
    </source>
</reference>
<organism evidence="2 3">
    <name type="scientific">Lancefieldella parvula</name>
    <dbReference type="NCBI Taxonomy" id="1382"/>
    <lineage>
        <taxon>Bacteria</taxon>
        <taxon>Bacillati</taxon>
        <taxon>Actinomycetota</taxon>
        <taxon>Coriobacteriia</taxon>
        <taxon>Coriobacteriales</taxon>
        <taxon>Atopobiaceae</taxon>
        <taxon>Lancefieldella</taxon>
    </lineage>
</organism>
<dbReference type="EMBL" id="JABZGT010000249">
    <property type="protein sequence ID" value="MBF4809442.1"/>
    <property type="molecule type" value="Genomic_DNA"/>
</dbReference>
<evidence type="ECO:0000313" key="3">
    <source>
        <dbReference type="Proteomes" id="UP000772566"/>
    </source>
</evidence>
<evidence type="ECO:0000313" key="2">
    <source>
        <dbReference type="EMBL" id="MBF4809442.1"/>
    </source>
</evidence>
<evidence type="ECO:0000259" key="1">
    <source>
        <dbReference type="Pfam" id="PF12697"/>
    </source>
</evidence>
<protein>
    <submittedName>
        <fullName evidence="2">Alpha/beta hydrolase</fullName>
    </submittedName>
</protein>
<dbReference type="SUPFAM" id="SSF53474">
    <property type="entry name" value="alpha/beta-Hydrolases"/>
    <property type="match status" value="1"/>
</dbReference>
<dbReference type="Pfam" id="PF12697">
    <property type="entry name" value="Abhydrolase_6"/>
    <property type="match status" value="1"/>
</dbReference>
<keyword evidence="2" id="KW-0378">Hydrolase</keyword>
<name>A0A930W528_9ACTN</name>
<sequence>MKTVEFGKQHNDVIMLLHGGGLSWWNYKAEAELLKDQYHVVLPILDGHAGSDSDFISIEENASRLISFIDNEFGGSVLLIGGLSLGAQILVEMLTQRNSICQNAVIESASVIPSKLTNALIKPMFSLSYGLVKKKCFAQMQFDYLH</sequence>
<dbReference type="Proteomes" id="UP000772566">
    <property type="component" value="Unassembled WGS sequence"/>
</dbReference>
<feature type="domain" description="AB hydrolase-1" evidence="1">
    <location>
        <begin position="15"/>
        <end position="107"/>
    </location>
</feature>
<comment type="caution">
    <text evidence="2">The sequence shown here is derived from an EMBL/GenBank/DDBJ whole genome shotgun (WGS) entry which is preliminary data.</text>
</comment>
<dbReference type="GO" id="GO:0016787">
    <property type="term" value="F:hydrolase activity"/>
    <property type="evidence" value="ECO:0007669"/>
    <property type="project" value="UniProtKB-KW"/>
</dbReference>
<dbReference type="InterPro" id="IPR000073">
    <property type="entry name" value="AB_hydrolase_1"/>
</dbReference>